<name>A0A4R6IHU6_9SPHI</name>
<comment type="caution">
    <text evidence="1">The sequence shown here is derived from an EMBL/GenBank/DDBJ whole genome shotgun (WGS) entry which is preliminary data.</text>
</comment>
<accession>A0A4R6IHU6</accession>
<keyword evidence="2" id="KW-1185">Reference proteome</keyword>
<reference evidence="1 2" key="1">
    <citation type="submission" date="2019-03" db="EMBL/GenBank/DDBJ databases">
        <title>Genomic Encyclopedia of Archaeal and Bacterial Type Strains, Phase II (KMG-II): from individual species to whole genera.</title>
        <authorList>
            <person name="Goeker M."/>
        </authorList>
    </citation>
    <scope>NUCLEOTIDE SEQUENCE [LARGE SCALE GENOMIC DNA]</scope>
    <source>
        <strain evidence="1 2">DSM 19034</strain>
    </source>
</reference>
<dbReference type="RefSeq" id="WP_133555685.1">
    <property type="nucleotide sequence ID" value="NZ_SNWM01000003.1"/>
</dbReference>
<gene>
    <name evidence="1" type="ORF">CLV32_2399</name>
</gene>
<protein>
    <submittedName>
        <fullName evidence="1">Uncharacterized protein</fullName>
    </submittedName>
</protein>
<organism evidence="1 2">
    <name type="scientific">Pedobacter duraquae</name>
    <dbReference type="NCBI Taxonomy" id="425511"/>
    <lineage>
        <taxon>Bacteria</taxon>
        <taxon>Pseudomonadati</taxon>
        <taxon>Bacteroidota</taxon>
        <taxon>Sphingobacteriia</taxon>
        <taxon>Sphingobacteriales</taxon>
        <taxon>Sphingobacteriaceae</taxon>
        <taxon>Pedobacter</taxon>
    </lineage>
</organism>
<proteinExistence type="predicted"/>
<dbReference type="AlphaFoldDB" id="A0A4R6IHU6"/>
<sequence>MNINTFSFRRSATIANTQHISLIIRKSQSAEFNSGNLKKYSFLVLFIAICLTGCSVDPENTGWTVKDSLSCKEILGSYMFIQNQYRASRNKVSPADSLILKISDPTLSTRGGYVYRGKYQLTNNNNRKDSIIKVGSWRYITTFVGHGKYSNSIAFDGLKPDSININFVFSRRAGGALYITGYEENEESAEVFKFKKIN</sequence>
<dbReference type="Proteomes" id="UP000295499">
    <property type="component" value="Unassembled WGS sequence"/>
</dbReference>
<dbReference type="EMBL" id="SNWM01000003">
    <property type="protein sequence ID" value="TDO21295.1"/>
    <property type="molecule type" value="Genomic_DNA"/>
</dbReference>
<evidence type="ECO:0000313" key="1">
    <source>
        <dbReference type="EMBL" id="TDO21295.1"/>
    </source>
</evidence>
<evidence type="ECO:0000313" key="2">
    <source>
        <dbReference type="Proteomes" id="UP000295499"/>
    </source>
</evidence>